<evidence type="ECO:0000313" key="2">
    <source>
        <dbReference type="EMBL" id="XBV85819.1"/>
    </source>
</evidence>
<accession>A0AAU7UBF9</accession>
<sequence>MRSAVRLLALLMLAAPLASAQVQIPATPPPKAAPAPASAPVAGEMALARGRQLVQWFYAQQLEPVWAAFLPSARQDFANDLAAFQSYRAAGIQNYGRETSLISERVLEDSGVQYYLRTARFERGPDVAWTLVFGLNAQGQVVQFGILNAGPVSDGPST</sequence>
<feature type="chain" id="PRO_5043392096" description="DUF3887 domain-containing protein" evidence="1">
    <location>
        <begin position="21"/>
        <end position="158"/>
    </location>
</feature>
<dbReference type="AlphaFoldDB" id="A0AAU7UBF9"/>
<proteinExistence type="predicted"/>
<gene>
    <name evidence="2" type="ORF">ABOD76_05820</name>
</gene>
<evidence type="ECO:0000256" key="1">
    <source>
        <dbReference type="SAM" id="SignalP"/>
    </source>
</evidence>
<evidence type="ECO:0008006" key="3">
    <source>
        <dbReference type="Google" id="ProtNLM"/>
    </source>
</evidence>
<dbReference type="EMBL" id="CP158299">
    <property type="protein sequence ID" value="XBV85819.1"/>
    <property type="molecule type" value="Genomic_DNA"/>
</dbReference>
<organism evidence="2">
    <name type="scientific">Deinococcus sonorensis KR-87</name>
    <dbReference type="NCBI Taxonomy" id="694439"/>
    <lineage>
        <taxon>Bacteria</taxon>
        <taxon>Thermotogati</taxon>
        <taxon>Deinococcota</taxon>
        <taxon>Deinococci</taxon>
        <taxon>Deinococcales</taxon>
        <taxon>Deinococcaceae</taxon>
        <taxon>Deinococcus</taxon>
    </lineage>
</organism>
<protein>
    <recommendedName>
        <fullName evidence="3">DUF3887 domain-containing protein</fullName>
    </recommendedName>
</protein>
<feature type="signal peptide" evidence="1">
    <location>
        <begin position="1"/>
        <end position="20"/>
    </location>
</feature>
<keyword evidence="1" id="KW-0732">Signal</keyword>
<dbReference type="KEGG" id="dsc:ABOD76_05820"/>
<dbReference type="RefSeq" id="WP_350243862.1">
    <property type="nucleotide sequence ID" value="NZ_CP158299.1"/>
</dbReference>
<reference evidence="2" key="1">
    <citation type="submission" date="2024-06" db="EMBL/GenBank/DDBJ databases">
        <title>Draft Genome Sequence of Deinococcus sonorensis Type Strain KR-87, a Biofilm Producing Representative of the Genus Deinococcus.</title>
        <authorList>
            <person name="Boren L.S."/>
            <person name="Grosso R.A."/>
            <person name="Hugenberg-Cox A.N."/>
            <person name="Hill J.T.E."/>
            <person name="Albert C.M."/>
            <person name="Tuohy J.M."/>
        </authorList>
    </citation>
    <scope>NUCLEOTIDE SEQUENCE</scope>
    <source>
        <strain evidence="2">KR-87</strain>
    </source>
</reference>
<name>A0AAU7UBF9_9DEIO</name>